<evidence type="ECO:0000256" key="4">
    <source>
        <dbReference type="ARBA" id="ARBA00022989"/>
    </source>
</evidence>
<dbReference type="PANTHER" id="PTHR34478">
    <property type="entry name" value="PROTEIN LEMA"/>
    <property type="match status" value="1"/>
</dbReference>
<sequence length="187" mass="20183">MALEWVIGGVVVLVLLYGIGTYNGLVTLRQRVTQAFADIDVQLKQRHDLIPNLVETVKGYAAHERGTLEAVVQTRNAALQAHNPAEQAAAEGALSGALGRLLALGEAYPDLKASANFQQLQLDLSDIENKLAAARRFFNNGVAEYNAAIQSFPAVVFAGAMGFSQKDFFDLGEVQRQTLEAPPKVAF</sequence>
<accession>A0A931FNY1</accession>
<dbReference type="AlphaFoldDB" id="A0A931FNY1"/>
<keyword evidence="3 6" id="KW-0812">Transmembrane</keyword>
<dbReference type="InterPro" id="IPR023353">
    <property type="entry name" value="LemA-like_dom_sf"/>
</dbReference>
<dbReference type="Proteomes" id="UP000599312">
    <property type="component" value="Unassembled WGS sequence"/>
</dbReference>
<reference evidence="7" key="1">
    <citation type="submission" date="2020-11" db="EMBL/GenBank/DDBJ databases">
        <authorList>
            <person name="Kim M.K."/>
        </authorList>
    </citation>
    <scope>NUCLEOTIDE SEQUENCE</scope>
    <source>
        <strain evidence="7">BT350</strain>
    </source>
</reference>
<gene>
    <name evidence="7" type="ORF">I2H38_12270</name>
</gene>
<dbReference type="PANTHER" id="PTHR34478:SF1">
    <property type="entry name" value="PROTEIN LEMA"/>
    <property type="match status" value="1"/>
</dbReference>
<evidence type="ECO:0000313" key="8">
    <source>
        <dbReference type="Proteomes" id="UP000599312"/>
    </source>
</evidence>
<evidence type="ECO:0000256" key="1">
    <source>
        <dbReference type="ARBA" id="ARBA00004167"/>
    </source>
</evidence>
<dbReference type="EMBL" id="JADQDO010000005">
    <property type="protein sequence ID" value="MBF9234155.1"/>
    <property type="molecule type" value="Genomic_DNA"/>
</dbReference>
<feature type="transmembrane region" description="Helical" evidence="6">
    <location>
        <begin position="6"/>
        <end position="25"/>
    </location>
</feature>
<comment type="caution">
    <text evidence="7">The sequence shown here is derived from an EMBL/GenBank/DDBJ whole genome shotgun (WGS) entry which is preliminary data.</text>
</comment>
<keyword evidence="4 6" id="KW-1133">Transmembrane helix</keyword>
<dbReference type="InterPro" id="IPR007156">
    <property type="entry name" value="MamQ_LemA"/>
</dbReference>
<keyword evidence="5 6" id="KW-0472">Membrane</keyword>
<dbReference type="RefSeq" id="WP_196272241.1">
    <property type="nucleotide sequence ID" value="NZ_JADQDO010000005.1"/>
</dbReference>
<protein>
    <submittedName>
        <fullName evidence="7">LemA family protein</fullName>
    </submittedName>
</protein>
<evidence type="ECO:0000256" key="5">
    <source>
        <dbReference type="ARBA" id="ARBA00023136"/>
    </source>
</evidence>
<comment type="similarity">
    <text evidence="2">Belongs to the LemA family.</text>
</comment>
<evidence type="ECO:0000313" key="7">
    <source>
        <dbReference type="EMBL" id="MBF9234155.1"/>
    </source>
</evidence>
<keyword evidence="8" id="KW-1185">Reference proteome</keyword>
<comment type="subcellular location">
    <subcellularLocation>
        <location evidence="1">Membrane</location>
        <topology evidence="1">Single-pass membrane protein</topology>
    </subcellularLocation>
</comment>
<organism evidence="7 8">
    <name type="scientific">Microvirga alba</name>
    <dbReference type="NCBI Taxonomy" id="2791025"/>
    <lineage>
        <taxon>Bacteria</taxon>
        <taxon>Pseudomonadati</taxon>
        <taxon>Pseudomonadota</taxon>
        <taxon>Alphaproteobacteria</taxon>
        <taxon>Hyphomicrobiales</taxon>
        <taxon>Methylobacteriaceae</taxon>
        <taxon>Microvirga</taxon>
    </lineage>
</organism>
<evidence type="ECO:0000256" key="2">
    <source>
        <dbReference type="ARBA" id="ARBA00008854"/>
    </source>
</evidence>
<proteinExistence type="inferred from homology"/>
<evidence type="ECO:0000256" key="6">
    <source>
        <dbReference type="SAM" id="Phobius"/>
    </source>
</evidence>
<name>A0A931FNY1_9HYPH</name>
<dbReference type="SUPFAM" id="SSF140478">
    <property type="entry name" value="LemA-like"/>
    <property type="match status" value="1"/>
</dbReference>
<dbReference type="Pfam" id="PF04011">
    <property type="entry name" value="LemA"/>
    <property type="match status" value="1"/>
</dbReference>
<evidence type="ECO:0000256" key="3">
    <source>
        <dbReference type="ARBA" id="ARBA00022692"/>
    </source>
</evidence>
<dbReference type="GO" id="GO:0016020">
    <property type="term" value="C:membrane"/>
    <property type="evidence" value="ECO:0007669"/>
    <property type="project" value="UniProtKB-SubCell"/>
</dbReference>
<dbReference type="Gene3D" id="1.20.1440.20">
    <property type="entry name" value="LemA-like domain"/>
    <property type="match status" value="1"/>
</dbReference>